<keyword evidence="3" id="KW-1185">Reference proteome</keyword>
<dbReference type="Gene3D" id="3.30.110.170">
    <property type="entry name" value="Protein of unknown function (DUF541), domain 1"/>
    <property type="match status" value="1"/>
</dbReference>
<dbReference type="PANTHER" id="PTHR34387:SF1">
    <property type="entry name" value="PERIPLASMIC IMMUNOGENIC PROTEIN"/>
    <property type="match status" value="1"/>
</dbReference>
<feature type="chain" id="PRO_5046097914" description="DUF541 domain-containing protein" evidence="1">
    <location>
        <begin position="29"/>
        <end position="239"/>
    </location>
</feature>
<reference evidence="2" key="1">
    <citation type="journal article" date="2022" name="Arch. Microbiol.">
        <title>Thiomicrorhabdus immobilis sp. nov., a mesophilic sulfur-oxidizing bacterium isolated from sediment of a brackish lake in northern Japan.</title>
        <authorList>
            <person name="Kojima H."/>
            <person name="Mochizuki J."/>
            <person name="Kanda M."/>
            <person name="Watanabe T."/>
            <person name="Fukui M."/>
        </authorList>
    </citation>
    <scope>NUCLEOTIDE SEQUENCE</scope>
    <source>
        <strain evidence="2">Am19</strain>
    </source>
</reference>
<gene>
    <name evidence="2" type="ORF">THMIRHAM_03790</name>
</gene>
<dbReference type="EMBL" id="AP024202">
    <property type="protein sequence ID" value="BCN92594.1"/>
    <property type="molecule type" value="Genomic_DNA"/>
</dbReference>
<dbReference type="Gene3D" id="3.30.70.2970">
    <property type="entry name" value="Protein of unknown function (DUF541), domain 2"/>
    <property type="match status" value="1"/>
</dbReference>
<dbReference type="PANTHER" id="PTHR34387">
    <property type="entry name" value="SLR1258 PROTEIN"/>
    <property type="match status" value="1"/>
</dbReference>
<proteinExistence type="predicted"/>
<dbReference type="Pfam" id="PF04402">
    <property type="entry name" value="SIMPL"/>
    <property type="match status" value="1"/>
</dbReference>
<evidence type="ECO:0000313" key="3">
    <source>
        <dbReference type="Proteomes" id="UP001054820"/>
    </source>
</evidence>
<name>A0ABN6CVN3_9GAMM</name>
<keyword evidence="1" id="KW-0732">Signal</keyword>
<protein>
    <recommendedName>
        <fullName evidence="4">DUF541 domain-containing protein</fullName>
    </recommendedName>
</protein>
<sequence>MIRYKSATAHSVLAFVLSSLLFSVNVHANEPIAPTGNKVNFSITETQKVANDSIFMTFNRVAEAATPQAVANEINQQMQAAINALKSYPEIITQTSQYNIYPVYKKQLISHWRGQQSLVLTLENKPGLVKVLTKIQPYLAYQSMQFGVSEQLKNQVLAQLTDKAIHRFRNQANRIAQGFQAPSYKILETHINTNNGYMPQPMYARSEMVMASSDMAAPTVKAGESKINVTISGTILLPH</sequence>
<dbReference type="InterPro" id="IPR007497">
    <property type="entry name" value="SIMPL/DUF541"/>
</dbReference>
<dbReference type="InterPro" id="IPR052022">
    <property type="entry name" value="26kDa_periplasmic_antigen"/>
</dbReference>
<dbReference type="RefSeq" id="WP_237262286.1">
    <property type="nucleotide sequence ID" value="NZ_AP024202.1"/>
</dbReference>
<accession>A0ABN6CVN3</accession>
<feature type="signal peptide" evidence="1">
    <location>
        <begin position="1"/>
        <end position="28"/>
    </location>
</feature>
<organism evidence="2 3">
    <name type="scientific">Thiomicrorhabdus immobilis</name>
    <dbReference type="NCBI Taxonomy" id="2791037"/>
    <lineage>
        <taxon>Bacteria</taxon>
        <taxon>Pseudomonadati</taxon>
        <taxon>Pseudomonadota</taxon>
        <taxon>Gammaproteobacteria</taxon>
        <taxon>Thiotrichales</taxon>
        <taxon>Piscirickettsiaceae</taxon>
        <taxon>Thiomicrorhabdus</taxon>
    </lineage>
</organism>
<evidence type="ECO:0008006" key="4">
    <source>
        <dbReference type="Google" id="ProtNLM"/>
    </source>
</evidence>
<evidence type="ECO:0000313" key="2">
    <source>
        <dbReference type="EMBL" id="BCN92594.1"/>
    </source>
</evidence>
<dbReference type="Proteomes" id="UP001054820">
    <property type="component" value="Chromosome"/>
</dbReference>
<evidence type="ECO:0000256" key="1">
    <source>
        <dbReference type="SAM" id="SignalP"/>
    </source>
</evidence>